<evidence type="ECO:0000313" key="2">
    <source>
        <dbReference type="EMBL" id="KRY40009.1"/>
    </source>
</evidence>
<feature type="transmembrane region" description="Helical" evidence="1">
    <location>
        <begin position="35"/>
        <end position="57"/>
    </location>
</feature>
<evidence type="ECO:0000256" key="1">
    <source>
        <dbReference type="SAM" id="Phobius"/>
    </source>
</evidence>
<accession>A0A0V1BS74</accession>
<evidence type="ECO:0000313" key="3">
    <source>
        <dbReference type="Proteomes" id="UP000054776"/>
    </source>
</evidence>
<comment type="caution">
    <text evidence="2">The sequence shown here is derived from an EMBL/GenBank/DDBJ whole genome shotgun (WGS) entry which is preliminary data.</text>
</comment>
<keyword evidence="1" id="KW-1133">Transmembrane helix</keyword>
<gene>
    <name evidence="2" type="ORF">T01_10414</name>
</gene>
<dbReference type="OrthoDB" id="5916451at2759"/>
<organism evidence="2 3">
    <name type="scientific">Trichinella spiralis</name>
    <name type="common">Trichina worm</name>
    <dbReference type="NCBI Taxonomy" id="6334"/>
    <lineage>
        <taxon>Eukaryota</taxon>
        <taxon>Metazoa</taxon>
        <taxon>Ecdysozoa</taxon>
        <taxon>Nematoda</taxon>
        <taxon>Enoplea</taxon>
        <taxon>Dorylaimia</taxon>
        <taxon>Trichinellida</taxon>
        <taxon>Trichinellidae</taxon>
        <taxon>Trichinella</taxon>
    </lineage>
</organism>
<sequence>MESILRKKELFQPIRPSLGIQPEVNQLAAANQTTFFYKVYIVIFIAILCAITAFGLFKMYNHDSQWITVPPDNTVSYSLEPEMKLPDIVEVCLNQSINGHCFTSYEKYVTDCTLMVCEGFSTVVDLTDIDMNAVTYNRKLFLIPPNGIPCSETGWCYNGKCVETDDIRVKEYFLSKEHTQSALIEKNENACLMVRGSDTSIDEVVKHIGPDDDKFTVDCLDTKPVRLHLFTCENPVPSHKSKICEMAIPFKISLNVYANCMKNEWQSFINESLSIKPEYLQDYCRFYTEEGKLLKRRDGSHCVNEKPASVCIAGRCVGNS</sequence>
<reference evidence="2 3" key="1">
    <citation type="submission" date="2015-01" db="EMBL/GenBank/DDBJ databases">
        <title>Evolution of Trichinella species and genotypes.</title>
        <authorList>
            <person name="Korhonen P.K."/>
            <person name="Edoardo P."/>
            <person name="Giuseppe L.R."/>
            <person name="Gasser R.B."/>
        </authorList>
    </citation>
    <scope>NUCLEOTIDE SEQUENCE [LARGE SCALE GENOMIC DNA]</scope>
    <source>
        <strain evidence="2">ISS3</strain>
    </source>
</reference>
<proteinExistence type="predicted"/>
<dbReference type="Proteomes" id="UP000054776">
    <property type="component" value="Unassembled WGS sequence"/>
</dbReference>
<keyword evidence="3" id="KW-1185">Reference proteome</keyword>
<keyword evidence="1" id="KW-0472">Membrane</keyword>
<dbReference type="InParanoid" id="A0A0V1BS74"/>
<name>A0A0V1BS74_TRISP</name>
<keyword evidence="1" id="KW-0812">Transmembrane</keyword>
<protein>
    <submittedName>
        <fullName evidence="2">Uncharacterized protein</fullName>
    </submittedName>
</protein>
<dbReference type="AlphaFoldDB" id="A0A0V1BS74"/>
<dbReference type="EMBL" id="JYDH01000015">
    <property type="protein sequence ID" value="KRY40009.1"/>
    <property type="molecule type" value="Genomic_DNA"/>
</dbReference>